<dbReference type="SUPFAM" id="SSF47336">
    <property type="entry name" value="ACP-like"/>
    <property type="match status" value="1"/>
</dbReference>
<comment type="subcellular location">
    <subcellularLocation>
        <location evidence="5">Cytoplasm</location>
    </subcellularLocation>
</comment>
<accession>A0A084AB02</accession>
<name>A0A084AB02_LACLC</name>
<proteinExistence type="inferred from homology"/>
<evidence type="ECO:0000313" key="8">
    <source>
        <dbReference type="Proteomes" id="UP000028401"/>
    </source>
</evidence>
<comment type="PTM">
    <text evidence="5">4'-phosphopantetheine is transferred from CoA to a specific serine of apo-DCP.</text>
</comment>
<dbReference type="Pfam" id="PF00550">
    <property type="entry name" value="PP-binding"/>
    <property type="match status" value="1"/>
</dbReference>
<dbReference type="InterPro" id="IPR003230">
    <property type="entry name" value="DltC"/>
</dbReference>
<dbReference type="GO" id="GO:0005737">
    <property type="term" value="C:cytoplasm"/>
    <property type="evidence" value="ECO:0007669"/>
    <property type="project" value="UniProtKB-SubCell"/>
</dbReference>
<dbReference type="GO" id="GO:0071555">
    <property type="term" value="P:cell wall organization"/>
    <property type="evidence" value="ECO:0007669"/>
    <property type="project" value="UniProtKB-KW"/>
</dbReference>
<feature type="domain" description="Carrier" evidence="6">
    <location>
        <begin position="1"/>
        <end position="76"/>
    </location>
</feature>
<dbReference type="InterPro" id="IPR009081">
    <property type="entry name" value="PP-bd_ACP"/>
</dbReference>
<dbReference type="InterPro" id="IPR036736">
    <property type="entry name" value="ACP-like_sf"/>
</dbReference>
<evidence type="ECO:0000256" key="4">
    <source>
        <dbReference type="ARBA" id="ARBA00023316"/>
    </source>
</evidence>
<dbReference type="RefSeq" id="WP_011676184.1">
    <property type="nucleotide sequence ID" value="NZ_AZSI01000046.1"/>
</dbReference>
<keyword evidence="2 5" id="KW-0963">Cytoplasm</keyword>
<comment type="function">
    <text evidence="5">Carrier protein involved in the D-alanylation of lipoteichoic acid (LTA). The loading of thioester-linked D-alanine onto DltC is catalyzed by D-alanine--D-alanyl carrier protein ligase DltA. The DltC-carried D-alanyl group is further transferred to cell membrane phosphatidylglycerol (PG) by forming an ester bond, probably catalyzed by DltD. D-alanylation of LTA plays an important role in modulating the properties of the cell wall in Gram-positive bacteria, influencing the net charge of the cell wall.</text>
</comment>
<dbReference type="Proteomes" id="UP000028401">
    <property type="component" value="Unassembled WGS sequence"/>
</dbReference>
<dbReference type="NCBIfam" id="TIGR01688">
    <property type="entry name" value="dltC"/>
    <property type="match status" value="1"/>
</dbReference>
<dbReference type="NCBIfam" id="NF003464">
    <property type="entry name" value="PRK05087.1"/>
    <property type="match status" value="1"/>
</dbReference>
<keyword evidence="3 5" id="KW-0597">Phosphoprotein</keyword>
<dbReference type="GO" id="GO:0070395">
    <property type="term" value="P:lipoteichoic acid biosynthetic process"/>
    <property type="evidence" value="ECO:0007669"/>
    <property type="project" value="UniProtKB-UniRule"/>
</dbReference>
<protein>
    <recommendedName>
        <fullName evidence="5">D-alanyl carrier protein</fullName>
        <shortName evidence="5">DCP</shortName>
    </recommendedName>
    <alternativeName>
        <fullName evidence="5">D-alanine--poly(phosphoribitol) ligase subunit 2</fullName>
    </alternativeName>
</protein>
<evidence type="ECO:0000313" key="7">
    <source>
        <dbReference type="EMBL" id="KEY62481.1"/>
    </source>
</evidence>
<dbReference type="UniPathway" id="UPA00556"/>
<dbReference type="EMBL" id="AZSI01000046">
    <property type="protein sequence ID" value="KEY62481.1"/>
    <property type="molecule type" value="Genomic_DNA"/>
</dbReference>
<dbReference type="GO" id="GO:0016874">
    <property type="term" value="F:ligase activity"/>
    <property type="evidence" value="ECO:0007669"/>
    <property type="project" value="UniProtKB-KW"/>
</dbReference>
<feature type="modified residue" description="O-(pantetheine 4'-phosphoryl)serine" evidence="5">
    <location>
        <position position="34"/>
    </location>
</feature>
<comment type="pathway">
    <text evidence="5">Cell wall biogenesis; lipoteichoic acid biosynthesis.</text>
</comment>
<dbReference type="PROSITE" id="PS50075">
    <property type="entry name" value="CARRIER"/>
    <property type="match status" value="1"/>
</dbReference>
<reference evidence="7 8" key="1">
    <citation type="submission" date="2014-06" db="EMBL/GenBank/DDBJ databases">
        <title>Draft genome sequence of the putrescine producing strain Lactococcus lactis subsp cremoris GE214.</title>
        <authorList>
            <person name="Ladero V."/>
            <person name="Linares D.M."/>
            <person name="del Rio B."/>
            <person name="Mayo B."/>
            <person name="Martin M.C."/>
            <person name="Fernandez M."/>
            <person name="Alvarez M.A."/>
        </authorList>
    </citation>
    <scope>NUCLEOTIDE SEQUENCE [LARGE SCALE GENOMIC DNA]</scope>
    <source>
        <strain evidence="7 8">GE214</strain>
    </source>
</reference>
<dbReference type="HAMAP" id="MF_00565">
    <property type="entry name" value="DltC"/>
    <property type="match status" value="1"/>
</dbReference>
<keyword evidence="4 5" id="KW-0961">Cell wall biogenesis/degradation</keyword>
<evidence type="ECO:0000259" key="6">
    <source>
        <dbReference type="PROSITE" id="PS50075"/>
    </source>
</evidence>
<evidence type="ECO:0000256" key="3">
    <source>
        <dbReference type="ARBA" id="ARBA00022553"/>
    </source>
</evidence>
<dbReference type="SMR" id="A0A084AB02"/>
<dbReference type="PATRIC" id="fig|1415168.3.peg.1437"/>
<dbReference type="GeneID" id="61109507"/>
<sequence length="79" mass="9126">MKEQIFDIIETISGTDEFREDLDMDLFEEGILDSMRAIMLIVELEGAFDISLPPSEMDREDWNTANKIAARVQEKTDEN</sequence>
<evidence type="ECO:0000256" key="2">
    <source>
        <dbReference type="ARBA" id="ARBA00022490"/>
    </source>
</evidence>
<organism evidence="7 8">
    <name type="scientific">Lactococcus cremoris subsp. cremoris GE214</name>
    <dbReference type="NCBI Taxonomy" id="1415168"/>
    <lineage>
        <taxon>Bacteria</taxon>
        <taxon>Bacillati</taxon>
        <taxon>Bacillota</taxon>
        <taxon>Bacilli</taxon>
        <taxon>Lactobacillales</taxon>
        <taxon>Streptococcaceae</taxon>
        <taxon>Lactococcus</taxon>
        <taxon>Lactococcus cremoris subsp. cremoris</taxon>
    </lineage>
</organism>
<comment type="similarity">
    <text evidence="5">Belongs to the DltC family.</text>
</comment>
<keyword evidence="7" id="KW-0436">Ligase</keyword>
<evidence type="ECO:0000256" key="5">
    <source>
        <dbReference type="HAMAP-Rule" id="MF_00565"/>
    </source>
</evidence>
<dbReference type="AlphaFoldDB" id="A0A084AB02"/>
<evidence type="ECO:0000256" key="1">
    <source>
        <dbReference type="ARBA" id="ARBA00022450"/>
    </source>
</evidence>
<dbReference type="Gene3D" id="1.10.1200.10">
    <property type="entry name" value="ACP-like"/>
    <property type="match status" value="1"/>
</dbReference>
<dbReference type="GO" id="GO:0036370">
    <property type="term" value="F:D-alanyl carrier activity"/>
    <property type="evidence" value="ECO:0007669"/>
    <property type="project" value="UniProtKB-UniRule"/>
</dbReference>
<comment type="caution">
    <text evidence="7">The sequence shown here is derived from an EMBL/GenBank/DDBJ whole genome shotgun (WGS) entry which is preliminary data.</text>
</comment>
<gene>
    <name evidence="5" type="primary">dltC</name>
    <name evidence="7" type="ORF">U725_01366</name>
</gene>
<keyword evidence="1 5" id="KW-0596">Phosphopantetheine</keyword>